<evidence type="ECO:0000256" key="1">
    <source>
        <dbReference type="SAM" id="MobiDB-lite"/>
    </source>
</evidence>
<comment type="caution">
    <text evidence="2">The sequence shown here is derived from an EMBL/GenBank/DDBJ whole genome shotgun (WGS) entry which is preliminary data.</text>
</comment>
<feature type="region of interest" description="Disordered" evidence="1">
    <location>
        <begin position="65"/>
        <end position="95"/>
    </location>
</feature>
<reference evidence="2" key="1">
    <citation type="journal article" date="2021" name="PeerJ">
        <title>Extensive microbial diversity within the chicken gut microbiome revealed by metagenomics and culture.</title>
        <authorList>
            <person name="Gilroy R."/>
            <person name="Ravi A."/>
            <person name="Getino M."/>
            <person name="Pursley I."/>
            <person name="Horton D.L."/>
            <person name="Alikhan N.F."/>
            <person name="Baker D."/>
            <person name="Gharbi K."/>
            <person name="Hall N."/>
            <person name="Watson M."/>
            <person name="Adriaenssens E.M."/>
            <person name="Foster-Nyarko E."/>
            <person name="Jarju S."/>
            <person name="Secka A."/>
            <person name="Antonio M."/>
            <person name="Oren A."/>
            <person name="Chaudhuri R.R."/>
            <person name="La Ragione R."/>
            <person name="Hildebrand F."/>
            <person name="Pallen M.J."/>
        </authorList>
    </citation>
    <scope>NUCLEOTIDE SEQUENCE</scope>
    <source>
        <strain evidence="2">ChiSxjej1B13-11762</strain>
    </source>
</reference>
<name>A0A9D1R880_9FIRM</name>
<feature type="compositionally biased region" description="Basic residues" evidence="1">
    <location>
        <begin position="74"/>
        <end position="83"/>
    </location>
</feature>
<gene>
    <name evidence="2" type="ORF">H9873_04380</name>
</gene>
<evidence type="ECO:0000313" key="3">
    <source>
        <dbReference type="Proteomes" id="UP000824263"/>
    </source>
</evidence>
<feature type="non-terminal residue" evidence="2">
    <location>
        <position position="1"/>
    </location>
</feature>
<organism evidence="2 3">
    <name type="scientific">Candidatus Dorea gallistercoris</name>
    <dbReference type="NCBI Taxonomy" id="2838542"/>
    <lineage>
        <taxon>Bacteria</taxon>
        <taxon>Bacillati</taxon>
        <taxon>Bacillota</taxon>
        <taxon>Clostridia</taxon>
        <taxon>Lachnospirales</taxon>
        <taxon>Lachnospiraceae</taxon>
        <taxon>Dorea</taxon>
    </lineage>
</organism>
<dbReference type="AlphaFoldDB" id="A0A9D1R880"/>
<dbReference type="Proteomes" id="UP000824263">
    <property type="component" value="Unassembled WGS sequence"/>
</dbReference>
<accession>A0A9D1R880</accession>
<dbReference type="EMBL" id="DXGF01000081">
    <property type="protein sequence ID" value="HIW83541.1"/>
    <property type="molecule type" value="Genomic_DNA"/>
</dbReference>
<sequence>VIYEGDLPEIPPEGLSDDYKDVLSSLSELDDEETIDYVEENRTGHISVDRIAAHEEEIERRMAEEGFIKEKPASHKSKKRHGAAHPASPTVKHASIGERIIHKLRRFVP</sequence>
<evidence type="ECO:0000313" key="2">
    <source>
        <dbReference type="EMBL" id="HIW83541.1"/>
    </source>
</evidence>
<reference evidence="2" key="2">
    <citation type="submission" date="2021-04" db="EMBL/GenBank/DDBJ databases">
        <authorList>
            <person name="Gilroy R."/>
        </authorList>
    </citation>
    <scope>NUCLEOTIDE SEQUENCE</scope>
    <source>
        <strain evidence="2">ChiSxjej1B13-11762</strain>
    </source>
</reference>
<protein>
    <submittedName>
        <fullName evidence="2">Uncharacterized protein</fullName>
    </submittedName>
</protein>
<proteinExistence type="predicted"/>